<feature type="region of interest" description="Disordered" evidence="2">
    <location>
        <begin position="85"/>
        <end position="121"/>
    </location>
</feature>
<dbReference type="InterPro" id="IPR012677">
    <property type="entry name" value="Nucleotide-bd_a/b_plait_sf"/>
</dbReference>
<evidence type="ECO:0000256" key="1">
    <source>
        <dbReference type="ARBA" id="ARBA00022884"/>
    </source>
</evidence>
<dbReference type="PROSITE" id="PS50102">
    <property type="entry name" value="RRM"/>
    <property type="match status" value="1"/>
</dbReference>
<dbReference type="CDD" id="cd21608">
    <property type="entry name" value="RRM2_NsCP33_like"/>
    <property type="match status" value="1"/>
</dbReference>
<evidence type="ECO:0000256" key="2">
    <source>
        <dbReference type="SAM" id="MobiDB-lite"/>
    </source>
</evidence>
<dbReference type="STRING" id="1798495.A3C19_00965"/>
<evidence type="ECO:0000313" key="5">
    <source>
        <dbReference type="Proteomes" id="UP000178532"/>
    </source>
</evidence>
<feature type="compositionally biased region" description="Basic and acidic residues" evidence="2">
    <location>
        <begin position="92"/>
        <end position="101"/>
    </location>
</feature>
<name>A0A1F6DJK2_9BACT</name>
<gene>
    <name evidence="4" type="ORF">A3C19_00965</name>
</gene>
<sequence>MDSPAGGASVQGNKLYVGGIPYRSTEDDLKKVFGEAGTVVSASIISDRMTGRSRGFGFVEMASEAEAQAAIDRWDGKEMDGRTLSVSFARPQGDRPPRREGGYGSGGGYGAGNGGYGRGGY</sequence>
<dbReference type="Proteomes" id="UP000178532">
    <property type="component" value="Unassembled WGS sequence"/>
</dbReference>
<dbReference type="EMBL" id="MFLI01000019">
    <property type="protein sequence ID" value="OGG61583.1"/>
    <property type="molecule type" value="Genomic_DNA"/>
</dbReference>
<feature type="domain" description="RRM" evidence="3">
    <location>
        <begin position="13"/>
        <end position="91"/>
    </location>
</feature>
<dbReference type="SMART" id="SM00360">
    <property type="entry name" value="RRM"/>
    <property type="match status" value="1"/>
</dbReference>
<dbReference type="Pfam" id="PF00076">
    <property type="entry name" value="RRM_1"/>
    <property type="match status" value="1"/>
</dbReference>
<dbReference type="AlphaFoldDB" id="A0A1F6DJK2"/>
<dbReference type="InterPro" id="IPR052462">
    <property type="entry name" value="SLIRP/GR-RBP-like"/>
</dbReference>
<evidence type="ECO:0000259" key="3">
    <source>
        <dbReference type="PROSITE" id="PS50102"/>
    </source>
</evidence>
<comment type="caution">
    <text evidence="4">The sequence shown here is derived from an EMBL/GenBank/DDBJ whole genome shotgun (WGS) entry which is preliminary data.</text>
</comment>
<proteinExistence type="predicted"/>
<reference evidence="4 5" key="1">
    <citation type="journal article" date="2016" name="Nat. Commun.">
        <title>Thousands of microbial genomes shed light on interconnected biogeochemical processes in an aquifer system.</title>
        <authorList>
            <person name="Anantharaman K."/>
            <person name="Brown C.T."/>
            <person name="Hug L.A."/>
            <person name="Sharon I."/>
            <person name="Castelle C.J."/>
            <person name="Probst A.J."/>
            <person name="Thomas B.C."/>
            <person name="Singh A."/>
            <person name="Wilkins M.J."/>
            <person name="Karaoz U."/>
            <person name="Brodie E.L."/>
            <person name="Williams K.H."/>
            <person name="Hubbard S.S."/>
            <person name="Banfield J.F."/>
        </authorList>
    </citation>
    <scope>NUCLEOTIDE SEQUENCE [LARGE SCALE GENOMIC DNA]</scope>
</reference>
<dbReference type="InterPro" id="IPR000504">
    <property type="entry name" value="RRM_dom"/>
</dbReference>
<dbReference type="PANTHER" id="PTHR48027">
    <property type="entry name" value="HETEROGENEOUS NUCLEAR RIBONUCLEOPROTEIN 87F-RELATED"/>
    <property type="match status" value="1"/>
</dbReference>
<dbReference type="GO" id="GO:0003723">
    <property type="term" value="F:RNA binding"/>
    <property type="evidence" value="ECO:0007669"/>
    <property type="project" value="UniProtKB-KW"/>
</dbReference>
<evidence type="ECO:0000313" key="4">
    <source>
        <dbReference type="EMBL" id="OGG61583.1"/>
    </source>
</evidence>
<dbReference type="InterPro" id="IPR035979">
    <property type="entry name" value="RBD_domain_sf"/>
</dbReference>
<keyword evidence="1" id="KW-0694">RNA-binding</keyword>
<dbReference type="Gene3D" id="3.30.70.330">
    <property type="match status" value="1"/>
</dbReference>
<dbReference type="SUPFAM" id="SSF54928">
    <property type="entry name" value="RNA-binding domain, RBD"/>
    <property type="match status" value="1"/>
</dbReference>
<protein>
    <recommendedName>
        <fullName evidence="3">RRM domain-containing protein</fullName>
    </recommendedName>
</protein>
<accession>A0A1F6DJK2</accession>
<dbReference type="InterPro" id="IPR048289">
    <property type="entry name" value="RRM2_NsCP33-like"/>
</dbReference>
<feature type="compositionally biased region" description="Gly residues" evidence="2">
    <location>
        <begin position="102"/>
        <end position="121"/>
    </location>
</feature>
<organism evidence="4 5">
    <name type="scientific">Candidatus Kaiserbacteria bacterium RIFCSPHIGHO2_02_FULL_54_22</name>
    <dbReference type="NCBI Taxonomy" id="1798495"/>
    <lineage>
        <taxon>Bacteria</taxon>
        <taxon>Candidatus Kaiseribacteriota</taxon>
    </lineage>
</organism>